<evidence type="ECO:0000313" key="3">
    <source>
        <dbReference type="EMBL" id="KAK8855686.1"/>
    </source>
</evidence>
<feature type="domain" description="SGNH hydrolase-type esterase" evidence="2">
    <location>
        <begin position="169"/>
        <end position="342"/>
    </location>
</feature>
<proteinExistence type="predicted"/>
<dbReference type="EMBL" id="JAPCWZ010000007">
    <property type="protein sequence ID" value="KAK8855686.1"/>
    <property type="molecule type" value="Genomic_DNA"/>
</dbReference>
<keyword evidence="4" id="KW-1185">Reference proteome</keyword>
<dbReference type="PANTHER" id="PTHR30383:SF31">
    <property type="entry name" value="SGNH HYDROLASE-TYPE ESTERASE DOMAIN-CONTAINING PROTEIN-RELATED"/>
    <property type="match status" value="1"/>
</dbReference>
<keyword evidence="3" id="KW-0378">Hydrolase</keyword>
<feature type="signal peptide" evidence="1">
    <location>
        <begin position="1"/>
        <end position="24"/>
    </location>
</feature>
<evidence type="ECO:0000259" key="2">
    <source>
        <dbReference type="Pfam" id="PF13472"/>
    </source>
</evidence>
<comment type="caution">
    <text evidence="3">The sequence shown here is derived from an EMBL/GenBank/DDBJ whole genome shotgun (WGS) entry which is preliminary data.</text>
</comment>
<dbReference type="Proteomes" id="UP001390339">
    <property type="component" value="Unassembled WGS sequence"/>
</dbReference>
<dbReference type="GO" id="GO:0016787">
    <property type="term" value="F:hydrolase activity"/>
    <property type="evidence" value="ECO:0007669"/>
    <property type="project" value="UniProtKB-KW"/>
</dbReference>
<dbReference type="SUPFAM" id="SSF52266">
    <property type="entry name" value="SGNH hydrolase"/>
    <property type="match status" value="1"/>
</dbReference>
<gene>
    <name evidence="3" type="ORF">PGQ11_011598</name>
</gene>
<accession>A0ABR2I033</accession>
<sequence length="366" mass="40139">MTRVTQLVGLLAFSSSLLSPLVAAQFDGNRVIDTTIDSRQVDGNRVSDATVDTRQVDGSQIHDTTVNWRRQVDGSEFEEDVEDIEARQVDGNLVSGEADIDARQVDGSSWEEGENINSRQVDGNRIGEADIDARQVDGNRFTDDESINARDNEVTVQVVKDFPLRIMPLGASITQGIGSSDGNGYRLTVHDRLVKSGWKVNMVGCKRDGNMTDNNNEGYPGYTIDQVHGKFTGAKSLKPNVVLLNAGTNDCAQNIDTAKANIRLKSLVDEIFTSIPGVTVVISTLGPSRHNPACHADLSKQYRSLFTSYQKQKRRVALADFDKELDIKLISKDGTHPNDAGYVAVGNIFYDAVKRVEGQIQKPVNK</sequence>
<organism evidence="3 4">
    <name type="scientific">Apiospora arundinis</name>
    <dbReference type="NCBI Taxonomy" id="335852"/>
    <lineage>
        <taxon>Eukaryota</taxon>
        <taxon>Fungi</taxon>
        <taxon>Dikarya</taxon>
        <taxon>Ascomycota</taxon>
        <taxon>Pezizomycotina</taxon>
        <taxon>Sordariomycetes</taxon>
        <taxon>Xylariomycetidae</taxon>
        <taxon>Amphisphaeriales</taxon>
        <taxon>Apiosporaceae</taxon>
        <taxon>Apiospora</taxon>
    </lineage>
</organism>
<evidence type="ECO:0000256" key="1">
    <source>
        <dbReference type="SAM" id="SignalP"/>
    </source>
</evidence>
<feature type="chain" id="PRO_5046341940" evidence="1">
    <location>
        <begin position="25"/>
        <end position="366"/>
    </location>
</feature>
<name>A0ABR2I033_9PEZI</name>
<dbReference type="Gene3D" id="3.40.50.1110">
    <property type="entry name" value="SGNH hydrolase"/>
    <property type="match status" value="1"/>
</dbReference>
<dbReference type="CDD" id="cd01833">
    <property type="entry name" value="XynB_like"/>
    <property type="match status" value="1"/>
</dbReference>
<dbReference type="Pfam" id="PF13472">
    <property type="entry name" value="Lipase_GDSL_2"/>
    <property type="match status" value="1"/>
</dbReference>
<evidence type="ECO:0000313" key="4">
    <source>
        <dbReference type="Proteomes" id="UP001390339"/>
    </source>
</evidence>
<dbReference type="InterPro" id="IPR036514">
    <property type="entry name" value="SGNH_hydro_sf"/>
</dbReference>
<dbReference type="InterPro" id="IPR013830">
    <property type="entry name" value="SGNH_hydro"/>
</dbReference>
<reference evidence="3 4" key="1">
    <citation type="journal article" date="2024" name="IMA Fungus">
        <title>Apiospora arundinis, a panoply of carbohydrate-active enzymes and secondary metabolites.</title>
        <authorList>
            <person name="Sorensen T."/>
            <person name="Petersen C."/>
            <person name="Muurmann A.T."/>
            <person name="Christiansen J.V."/>
            <person name="Brundto M.L."/>
            <person name="Overgaard C.K."/>
            <person name="Boysen A.T."/>
            <person name="Wollenberg R.D."/>
            <person name="Larsen T.O."/>
            <person name="Sorensen J.L."/>
            <person name="Nielsen K.L."/>
            <person name="Sondergaard T.E."/>
        </authorList>
    </citation>
    <scope>NUCLEOTIDE SEQUENCE [LARGE SCALE GENOMIC DNA]</scope>
    <source>
        <strain evidence="3 4">AAU 773</strain>
    </source>
</reference>
<dbReference type="PANTHER" id="PTHR30383">
    <property type="entry name" value="THIOESTERASE 1/PROTEASE 1/LYSOPHOSPHOLIPASE L1"/>
    <property type="match status" value="1"/>
</dbReference>
<keyword evidence="1" id="KW-0732">Signal</keyword>
<protein>
    <submittedName>
        <fullName evidence="3">SGNH hydrolase-type esterase domain-containing protein</fullName>
    </submittedName>
</protein>
<dbReference type="InterPro" id="IPR051532">
    <property type="entry name" value="Ester_Hydrolysis_Enzymes"/>
</dbReference>